<dbReference type="InterPro" id="IPR011042">
    <property type="entry name" value="6-blade_b-propeller_TolB-like"/>
</dbReference>
<dbReference type="RefSeq" id="XP_022335017.1">
    <property type="nucleotide sequence ID" value="XM_022479309.1"/>
</dbReference>
<evidence type="ECO:0000313" key="12">
    <source>
        <dbReference type="Proteomes" id="UP000694844"/>
    </source>
</evidence>
<keyword evidence="6" id="KW-0325">Glycoprotein</keyword>
<evidence type="ECO:0000313" key="13">
    <source>
        <dbReference type="RefSeq" id="XP_022335017.1"/>
    </source>
</evidence>
<organism evidence="12 13">
    <name type="scientific">Crassostrea virginica</name>
    <name type="common">Eastern oyster</name>
    <dbReference type="NCBI Taxonomy" id="6565"/>
    <lineage>
        <taxon>Eukaryota</taxon>
        <taxon>Metazoa</taxon>
        <taxon>Spiralia</taxon>
        <taxon>Lophotrochozoa</taxon>
        <taxon>Mollusca</taxon>
        <taxon>Bivalvia</taxon>
        <taxon>Autobranchia</taxon>
        <taxon>Pteriomorphia</taxon>
        <taxon>Ostreida</taxon>
        <taxon>Ostreoidea</taxon>
        <taxon>Ostreidae</taxon>
        <taxon>Crassostrea</taxon>
    </lineage>
</organism>
<gene>
    <name evidence="13" type="primary">LOC111131674</name>
</gene>
<dbReference type="InterPro" id="IPR001258">
    <property type="entry name" value="NHL_repeat"/>
</dbReference>
<name>A0A8B8E385_CRAVI</name>
<dbReference type="Pfam" id="PF01436">
    <property type="entry name" value="NHL"/>
    <property type="match status" value="3"/>
</dbReference>
<feature type="binding site" evidence="9">
    <location>
        <position position="142"/>
    </location>
    <ligand>
        <name>Ca(2+)</name>
        <dbReference type="ChEBI" id="CHEBI:29108"/>
        <note>structural</note>
    </ligand>
</feature>
<evidence type="ECO:0000256" key="6">
    <source>
        <dbReference type="ARBA" id="ARBA00023180"/>
    </source>
</evidence>
<feature type="binding site" evidence="8">
    <location>
        <position position="89"/>
    </location>
    <ligand>
        <name>a protein</name>
        <dbReference type="ChEBI" id="CHEBI:16541"/>
    </ligand>
    <ligandPart>
        <name>C-terminal Xaa-(2S)-2-hydroxyglycine residue</name>
        <dbReference type="ChEBI" id="CHEBI:142768"/>
    </ligandPart>
</feature>
<dbReference type="InterPro" id="IPR000720">
    <property type="entry name" value="PHM/PAL"/>
</dbReference>
<feature type="repeat" description="NHL" evidence="11">
    <location>
        <begin position="174"/>
        <end position="218"/>
    </location>
</feature>
<evidence type="ECO:0000256" key="7">
    <source>
        <dbReference type="ARBA" id="ARBA00023239"/>
    </source>
</evidence>
<keyword evidence="3" id="KW-0732">Signal</keyword>
<feature type="binding site" evidence="8">
    <location>
        <position position="261"/>
    </location>
    <ligand>
        <name>a protein</name>
        <dbReference type="ChEBI" id="CHEBI:16541"/>
    </ligand>
    <ligandPart>
        <name>C-terminal Xaa-(2S)-2-hydroxyglycine residue</name>
        <dbReference type="ChEBI" id="CHEBI:142768"/>
    </ligandPart>
</feature>
<dbReference type="PANTHER" id="PTHR10680:SF36">
    <property type="entry name" value="PEPTIDYL-ALPHA-HYDROXYGLYCINE ALPHA-AMIDATING LYASE 1"/>
    <property type="match status" value="1"/>
</dbReference>
<dbReference type="GO" id="GO:0005576">
    <property type="term" value="C:extracellular region"/>
    <property type="evidence" value="ECO:0007669"/>
    <property type="project" value="TreeGrafter"/>
</dbReference>
<evidence type="ECO:0000256" key="11">
    <source>
        <dbReference type="PROSITE-ProRule" id="PRU00504"/>
    </source>
</evidence>
<feature type="disulfide bond" evidence="10">
    <location>
        <begin position="257"/>
        <end position="268"/>
    </location>
</feature>
<feature type="disulfide bond" evidence="10">
    <location>
        <begin position="188"/>
        <end position="208"/>
    </location>
</feature>
<dbReference type="GeneID" id="111131674"/>
<evidence type="ECO:0000256" key="2">
    <source>
        <dbReference type="ARBA" id="ARBA00022723"/>
    </source>
</evidence>
<reference evidence="13" key="1">
    <citation type="submission" date="2025-08" db="UniProtKB">
        <authorList>
            <consortium name="RefSeq"/>
        </authorList>
    </citation>
    <scope>IDENTIFICATION</scope>
    <source>
        <tissue evidence="13">Whole sample</tissue>
    </source>
</reference>
<keyword evidence="12" id="KW-1185">Reference proteome</keyword>
<evidence type="ECO:0000256" key="10">
    <source>
        <dbReference type="PIRSR" id="PIRSR600720-3"/>
    </source>
</evidence>
<keyword evidence="9" id="KW-0106">Calcium</keyword>
<evidence type="ECO:0000256" key="5">
    <source>
        <dbReference type="ARBA" id="ARBA00023157"/>
    </source>
</evidence>
<feature type="binding site" evidence="9">
    <location>
        <position position="346"/>
    </location>
    <ligand>
        <name>Ca(2+)</name>
        <dbReference type="ChEBI" id="CHEBI:29108"/>
        <note>structural</note>
    </ligand>
</feature>
<accession>A0A8B8E385</accession>
<dbReference type="PRINTS" id="PR00790">
    <property type="entry name" value="PAMONOXGNASE"/>
</dbReference>
<dbReference type="Gene3D" id="2.120.10.30">
    <property type="entry name" value="TolB, C-terminal domain"/>
    <property type="match status" value="1"/>
</dbReference>
<dbReference type="PROSITE" id="PS51125">
    <property type="entry name" value="NHL"/>
    <property type="match status" value="2"/>
</dbReference>
<feature type="binding site" evidence="9">
    <location>
        <position position="245"/>
    </location>
    <ligand>
        <name>Zn(2+)</name>
        <dbReference type="ChEBI" id="CHEBI:29105"/>
        <note>catalytic</note>
    </ligand>
</feature>
<keyword evidence="7" id="KW-0456">Lyase</keyword>
<dbReference type="SUPFAM" id="SSF101898">
    <property type="entry name" value="NHL repeat"/>
    <property type="match status" value="1"/>
</dbReference>
<keyword evidence="2 9" id="KW-0479">Metal-binding</keyword>
<dbReference type="Proteomes" id="UP000694844">
    <property type="component" value="Chromosome 4"/>
</dbReference>
<evidence type="ECO:0000256" key="8">
    <source>
        <dbReference type="PIRSR" id="PIRSR600720-1"/>
    </source>
</evidence>
<dbReference type="GO" id="GO:0004598">
    <property type="term" value="F:peptidylamidoglycolate lyase activity"/>
    <property type="evidence" value="ECO:0007669"/>
    <property type="project" value="UniProtKB-EC"/>
</dbReference>
<dbReference type="CDD" id="cd14958">
    <property type="entry name" value="NHL_PAL_like"/>
    <property type="match status" value="1"/>
</dbReference>
<evidence type="ECO:0000256" key="4">
    <source>
        <dbReference type="ARBA" id="ARBA00022737"/>
    </source>
</evidence>
<evidence type="ECO:0000256" key="3">
    <source>
        <dbReference type="ARBA" id="ARBA00022729"/>
    </source>
</evidence>
<comment type="cofactor">
    <cofactor evidence="9">
        <name>Zn(2+)</name>
        <dbReference type="ChEBI" id="CHEBI:29105"/>
    </cofactor>
    <text evidence="9">Binds one Zn(2+) ion per subunit.</text>
</comment>
<dbReference type="AlphaFoldDB" id="A0A8B8E385"/>
<proteinExistence type="predicted"/>
<dbReference type="OrthoDB" id="10018185at2759"/>
<feature type="binding site" evidence="9">
    <location>
        <position position="140"/>
    </location>
    <ligand>
        <name>Zn(2+)</name>
        <dbReference type="ChEBI" id="CHEBI:29105"/>
        <note>catalytic</note>
    </ligand>
</feature>
<feature type="repeat" description="NHL" evidence="11">
    <location>
        <begin position="125"/>
        <end position="166"/>
    </location>
</feature>
<keyword evidence="9" id="KW-0862">Zinc</keyword>
<dbReference type="GO" id="GO:0016020">
    <property type="term" value="C:membrane"/>
    <property type="evidence" value="ECO:0007669"/>
    <property type="project" value="InterPro"/>
</dbReference>
<keyword evidence="4" id="KW-0677">Repeat</keyword>
<dbReference type="EC" id="4.3.2.5" evidence="1"/>
<keyword evidence="5 10" id="KW-1015">Disulfide bond</keyword>
<dbReference type="KEGG" id="cvn:111131674"/>
<feature type="binding site" evidence="9">
    <location>
        <position position="345"/>
    </location>
    <ligand>
        <name>Zn(2+)</name>
        <dbReference type="ChEBI" id="CHEBI:29105"/>
        <note>catalytic</note>
    </ligand>
</feature>
<sequence length="372" mass="41003">MAAAIVCYLAVASIFVTFAYGRATDYRKISLADLPKLFDDAALFDEVYDQRSVVSTPEMVPHWPGNDVKVGQVGGIAVDSNNEVVIFHRGSRTWQYNSFDENNRFIDPTGAIKENTLVRVDPVTGHAIDSFGAGRFYMPHGLTIDREGNLWVTDVGLHQVMKIPKGSQEPNLTLGVYLTPGSDDTHFCKPTDVAVASNGDFFVSDGYCNGRIMKFNKDGKLLHQWGRMFEGPAETAGNADFFVPHSLALIESRDTICVADREHGRIQCFCAGMKNANETGVFVSSIMHREFGKVFAISYDSNLDVIYAVNGQTYAVAEVAGFTLELSGNIVEKWSPDGMGFQMPHDVAVSPDGSSIYVGEIRPDRVTKFRRI</sequence>
<dbReference type="PANTHER" id="PTHR10680">
    <property type="entry name" value="PEPTIDYL-GLYCINE ALPHA-AMIDATING MONOOXYGENASE"/>
    <property type="match status" value="1"/>
</dbReference>
<protein>
    <recommendedName>
        <fullName evidence="1">peptidylamidoglycolate lyase</fullName>
        <ecNumber evidence="1">4.3.2.5</ecNumber>
    </recommendedName>
</protein>
<dbReference type="GO" id="GO:0046872">
    <property type="term" value="F:metal ion binding"/>
    <property type="evidence" value="ECO:0007669"/>
    <property type="project" value="UniProtKB-KW"/>
</dbReference>
<feature type="binding site" evidence="8">
    <location>
        <position position="207"/>
    </location>
    <ligand>
        <name>a protein</name>
        <dbReference type="ChEBI" id="CHEBI:16541"/>
    </ligand>
    <ligandPart>
        <name>C-terminal Xaa-(2S)-2-hydroxyglycine residue</name>
        <dbReference type="ChEBI" id="CHEBI:142768"/>
    </ligandPart>
</feature>
<evidence type="ECO:0000256" key="9">
    <source>
        <dbReference type="PIRSR" id="PIRSR600720-2"/>
    </source>
</evidence>
<dbReference type="GO" id="GO:0006518">
    <property type="term" value="P:peptide metabolic process"/>
    <property type="evidence" value="ECO:0007669"/>
    <property type="project" value="InterPro"/>
</dbReference>
<evidence type="ECO:0000256" key="1">
    <source>
        <dbReference type="ARBA" id="ARBA00012343"/>
    </source>
</evidence>